<sequence length="291" mass="32976">MKVQDYELLVALKRAGTIRGAAESLLISQPAISQRLKQLENDWGTTLFIRTSKRLLITPAGEKIVSHADEILARERTLRNEIASDNDSLGGTLSLGVSSVVGQYFLPQVLGEFIKQYPQVNLRLTTGLSQDVQKSMAEYHIGIYRGERIGFQPCEHLFSDPLFLLDQKHVGESRFPRPLITFRGDEALQILIHKWILDHPAIRFSQAMKVDQIETCKQLMKFGVGMAVLPESAIRDLNDDYKATPLIYQGEPLARETWLTYSDDAEKLPQVQAFIAKIRQLKQESRLDKTI</sequence>
<accession>A0A1H3QDV2</accession>
<name>A0A1H3QDV2_9BACI</name>
<evidence type="ECO:0000256" key="3">
    <source>
        <dbReference type="ARBA" id="ARBA00023125"/>
    </source>
</evidence>
<proteinExistence type="inferred from homology"/>
<dbReference type="InterPro" id="IPR036388">
    <property type="entry name" value="WH-like_DNA-bd_sf"/>
</dbReference>
<evidence type="ECO:0000313" key="7">
    <source>
        <dbReference type="Proteomes" id="UP000198935"/>
    </source>
</evidence>
<comment type="similarity">
    <text evidence="1">Belongs to the LysR transcriptional regulatory family.</text>
</comment>
<dbReference type="PANTHER" id="PTHR30126:SF78">
    <property type="entry name" value="HTH LYSR-TYPE DOMAIN-CONTAINING PROTEIN"/>
    <property type="match status" value="1"/>
</dbReference>
<keyword evidence="3 6" id="KW-0238">DNA-binding</keyword>
<dbReference type="Proteomes" id="UP000198935">
    <property type="component" value="Unassembled WGS sequence"/>
</dbReference>
<dbReference type="Gene3D" id="3.40.190.290">
    <property type="match status" value="1"/>
</dbReference>
<dbReference type="AlphaFoldDB" id="A0A1H3QDV2"/>
<evidence type="ECO:0000313" key="6">
    <source>
        <dbReference type="EMBL" id="SDZ11470.1"/>
    </source>
</evidence>
<dbReference type="SUPFAM" id="SSF46785">
    <property type="entry name" value="Winged helix' DNA-binding domain"/>
    <property type="match status" value="1"/>
</dbReference>
<protein>
    <submittedName>
        <fullName evidence="6">DNA-binding transcriptional regulator, LysR family</fullName>
    </submittedName>
</protein>
<keyword evidence="2" id="KW-0805">Transcription regulation</keyword>
<keyword evidence="4" id="KW-0804">Transcription</keyword>
<dbReference type="PROSITE" id="PS50931">
    <property type="entry name" value="HTH_LYSR"/>
    <property type="match status" value="1"/>
</dbReference>
<dbReference type="InterPro" id="IPR005119">
    <property type="entry name" value="LysR_subst-bd"/>
</dbReference>
<keyword evidence="7" id="KW-1185">Reference proteome</keyword>
<evidence type="ECO:0000256" key="1">
    <source>
        <dbReference type="ARBA" id="ARBA00009437"/>
    </source>
</evidence>
<dbReference type="OrthoDB" id="107670at2"/>
<dbReference type="GO" id="GO:0000976">
    <property type="term" value="F:transcription cis-regulatory region binding"/>
    <property type="evidence" value="ECO:0007669"/>
    <property type="project" value="TreeGrafter"/>
</dbReference>
<organism evidence="6 7">
    <name type="scientific">Evansella caseinilytica</name>
    <dbReference type="NCBI Taxonomy" id="1503961"/>
    <lineage>
        <taxon>Bacteria</taxon>
        <taxon>Bacillati</taxon>
        <taxon>Bacillota</taxon>
        <taxon>Bacilli</taxon>
        <taxon>Bacillales</taxon>
        <taxon>Bacillaceae</taxon>
        <taxon>Evansella</taxon>
    </lineage>
</organism>
<dbReference type="PANTHER" id="PTHR30126">
    <property type="entry name" value="HTH-TYPE TRANSCRIPTIONAL REGULATOR"/>
    <property type="match status" value="1"/>
</dbReference>
<dbReference type="Pfam" id="PF00126">
    <property type="entry name" value="HTH_1"/>
    <property type="match status" value="1"/>
</dbReference>
<evidence type="ECO:0000256" key="4">
    <source>
        <dbReference type="ARBA" id="ARBA00023163"/>
    </source>
</evidence>
<dbReference type="SUPFAM" id="SSF53850">
    <property type="entry name" value="Periplasmic binding protein-like II"/>
    <property type="match status" value="1"/>
</dbReference>
<dbReference type="Pfam" id="PF03466">
    <property type="entry name" value="LysR_substrate"/>
    <property type="match status" value="1"/>
</dbReference>
<dbReference type="InterPro" id="IPR036390">
    <property type="entry name" value="WH_DNA-bd_sf"/>
</dbReference>
<dbReference type="Gene3D" id="1.10.10.10">
    <property type="entry name" value="Winged helix-like DNA-binding domain superfamily/Winged helix DNA-binding domain"/>
    <property type="match status" value="1"/>
</dbReference>
<evidence type="ECO:0000256" key="2">
    <source>
        <dbReference type="ARBA" id="ARBA00023015"/>
    </source>
</evidence>
<dbReference type="CDD" id="cd05466">
    <property type="entry name" value="PBP2_LTTR_substrate"/>
    <property type="match status" value="1"/>
</dbReference>
<dbReference type="GO" id="GO:0003700">
    <property type="term" value="F:DNA-binding transcription factor activity"/>
    <property type="evidence" value="ECO:0007669"/>
    <property type="project" value="InterPro"/>
</dbReference>
<reference evidence="7" key="1">
    <citation type="submission" date="2016-10" db="EMBL/GenBank/DDBJ databases">
        <authorList>
            <person name="Varghese N."/>
            <person name="Submissions S."/>
        </authorList>
    </citation>
    <scope>NUCLEOTIDE SEQUENCE [LARGE SCALE GENOMIC DNA]</scope>
    <source>
        <strain evidence="7">SP</strain>
    </source>
</reference>
<dbReference type="PRINTS" id="PR00039">
    <property type="entry name" value="HTHLYSR"/>
</dbReference>
<evidence type="ECO:0000259" key="5">
    <source>
        <dbReference type="PROSITE" id="PS50931"/>
    </source>
</evidence>
<dbReference type="STRING" id="1503961.SAMN05421736_106130"/>
<gene>
    <name evidence="6" type="ORF">SAMN05421736_106130</name>
</gene>
<feature type="domain" description="HTH lysR-type" evidence="5">
    <location>
        <begin position="1"/>
        <end position="58"/>
    </location>
</feature>
<dbReference type="EMBL" id="FNPI01000006">
    <property type="protein sequence ID" value="SDZ11470.1"/>
    <property type="molecule type" value="Genomic_DNA"/>
</dbReference>
<dbReference type="InterPro" id="IPR000847">
    <property type="entry name" value="LysR_HTH_N"/>
</dbReference>